<dbReference type="PANTHER" id="PTHR35901:SF1">
    <property type="entry name" value="EXONUCLEASE VAPC9"/>
    <property type="match status" value="1"/>
</dbReference>
<dbReference type="SUPFAM" id="SSF88723">
    <property type="entry name" value="PIN domain-like"/>
    <property type="match status" value="1"/>
</dbReference>
<dbReference type="AlphaFoldDB" id="A0A0N0IRH2"/>
<accession>A0A0N0IRH2</accession>
<dbReference type="Pfam" id="PF01850">
    <property type="entry name" value="PIN"/>
    <property type="match status" value="1"/>
</dbReference>
<dbReference type="InterPro" id="IPR002716">
    <property type="entry name" value="PIN_dom"/>
</dbReference>
<evidence type="ECO:0000313" key="4">
    <source>
        <dbReference type="Proteomes" id="UP000053099"/>
    </source>
</evidence>
<evidence type="ECO:0000256" key="1">
    <source>
        <dbReference type="ARBA" id="ARBA00022842"/>
    </source>
</evidence>
<dbReference type="InterPro" id="IPR051619">
    <property type="entry name" value="TypeII_TA_RNase_PINc/VapC"/>
</dbReference>
<dbReference type="PATRIC" id="fig|37636.3.peg.1990"/>
<gene>
    <name evidence="3" type="ORF">AN926_01870</name>
</gene>
<proteinExistence type="predicted"/>
<dbReference type="EMBL" id="LJJR01000005">
    <property type="protein sequence ID" value="KPD32637.1"/>
    <property type="molecule type" value="Genomic_DNA"/>
</dbReference>
<dbReference type="CDD" id="cd09873">
    <property type="entry name" value="PIN_Pae0151-like"/>
    <property type="match status" value="1"/>
</dbReference>
<organism evidence="3 4">
    <name type="scientific">Thermus scotoductus</name>
    <dbReference type="NCBI Taxonomy" id="37636"/>
    <lineage>
        <taxon>Bacteria</taxon>
        <taxon>Thermotogati</taxon>
        <taxon>Deinococcota</taxon>
        <taxon>Deinococci</taxon>
        <taxon>Thermales</taxon>
        <taxon>Thermaceae</taxon>
        <taxon>Thermus</taxon>
    </lineage>
</organism>
<comment type="caution">
    <text evidence="3">The sequence shown here is derived from an EMBL/GenBank/DDBJ whole genome shotgun (WGS) entry which is preliminary data.</text>
</comment>
<sequence>MNWAVLDASFLMRVLLAGILGDRRAHEAFLGLGSKEVVAPTLLPYEVANALHRYVLGGVLSGPQAEAFLRGALGLNIRLMGDKGLHLRALALSQALGLKAVYDAHYLALAEKLQAEFWTADGKLSRKVTEAQVQGLLEGITVRYLEPHDPGPT</sequence>
<keyword evidence="1" id="KW-0460">Magnesium</keyword>
<evidence type="ECO:0000313" key="3">
    <source>
        <dbReference type="EMBL" id="KPD32637.1"/>
    </source>
</evidence>
<dbReference type="Gene3D" id="3.40.50.1010">
    <property type="entry name" value="5'-nuclease"/>
    <property type="match status" value="1"/>
</dbReference>
<dbReference type="Proteomes" id="UP000053099">
    <property type="component" value="Unassembled WGS sequence"/>
</dbReference>
<dbReference type="InterPro" id="IPR029060">
    <property type="entry name" value="PIN-like_dom_sf"/>
</dbReference>
<evidence type="ECO:0000259" key="2">
    <source>
        <dbReference type="Pfam" id="PF01850"/>
    </source>
</evidence>
<name>A0A0N0IRH2_THESC</name>
<dbReference type="InterPro" id="IPR044153">
    <property type="entry name" value="PIN_Pae0151-like"/>
</dbReference>
<dbReference type="PANTHER" id="PTHR35901">
    <property type="entry name" value="RIBONUCLEASE VAPC3"/>
    <property type="match status" value="1"/>
</dbReference>
<protein>
    <recommendedName>
        <fullName evidence="2">PIN domain-containing protein</fullName>
    </recommendedName>
</protein>
<reference evidence="3 4" key="1">
    <citation type="submission" date="2015-09" db="EMBL/GenBank/DDBJ databases">
        <title>Draft genome sequence of Thermus scotoductus strain K1 isolated from a geothermal spring in Nagorno-Karabakh, Armenia.</title>
        <authorList>
            <person name="Saghatelyan A."/>
            <person name="Poghosyan L."/>
            <person name="Panosyan H."/>
            <person name="Birkeland N.-K."/>
        </authorList>
    </citation>
    <scope>NUCLEOTIDE SEQUENCE [LARGE SCALE GENOMIC DNA]</scope>
    <source>
        <strain evidence="3 4">K1</strain>
    </source>
</reference>
<feature type="domain" description="PIN" evidence="2">
    <location>
        <begin position="5"/>
        <end position="126"/>
    </location>
</feature>